<sequence length="182" mass="20599">MLLPILFFLLIGEVVSKSCIDSNRPKVIKCLETFQKVAEAAGDYDLTNATTTKSTNEVCGKFKRCSPAFACETEQKIVYALNMTLLFCDAAGFFTNEFLPCQIKLDSKTTECSRAWNPFPAQIEDKKKMAEIQKEACNNYFGKDNCMREEIIRVCGAKQWNGFRKHHLALNTIIGACHFKDE</sequence>
<proteinExistence type="predicted"/>
<dbReference type="EMBL" id="WUAV01000002">
    <property type="protein sequence ID" value="KAF1767000.1"/>
    <property type="molecule type" value="Genomic_DNA"/>
</dbReference>
<reference evidence="3 4" key="1">
    <citation type="submission" date="2019-12" db="EMBL/GenBank/DDBJ databases">
        <title>Chromosome-level assembly of the Caenorhabditis remanei genome.</title>
        <authorList>
            <person name="Teterina A.A."/>
            <person name="Willis J.H."/>
            <person name="Phillips P.C."/>
        </authorList>
    </citation>
    <scope>NUCLEOTIDE SEQUENCE [LARGE SCALE GENOMIC DNA]</scope>
    <source>
        <strain evidence="3 4">PX506</strain>
        <tissue evidence="3">Whole organism</tissue>
    </source>
</reference>
<evidence type="ECO:0000313" key="4">
    <source>
        <dbReference type="Proteomes" id="UP000483820"/>
    </source>
</evidence>
<comment type="caution">
    <text evidence="3">The sequence shown here is derived from an EMBL/GenBank/DDBJ whole genome shotgun (WGS) entry which is preliminary data.</text>
</comment>
<feature type="chain" id="PRO_5025456169" description="T20D4.11-like domain-containing protein" evidence="1">
    <location>
        <begin position="17"/>
        <end position="182"/>
    </location>
</feature>
<dbReference type="Proteomes" id="UP000483820">
    <property type="component" value="Chromosome II"/>
</dbReference>
<dbReference type="InterPro" id="IPR016638">
    <property type="entry name" value="UPF0376"/>
</dbReference>
<name>A0A6A5HG84_CAERE</name>
<dbReference type="AlphaFoldDB" id="A0A6A5HG84"/>
<organism evidence="3 4">
    <name type="scientific">Caenorhabditis remanei</name>
    <name type="common">Caenorhabditis vulgaris</name>
    <dbReference type="NCBI Taxonomy" id="31234"/>
    <lineage>
        <taxon>Eukaryota</taxon>
        <taxon>Metazoa</taxon>
        <taxon>Ecdysozoa</taxon>
        <taxon>Nematoda</taxon>
        <taxon>Chromadorea</taxon>
        <taxon>Rhabditida</taxon>
        <taxon>Rhabditina</taxon>
        <taxon>Rhabditomorpha</taxon>
        <taxon>Rhabditoidea</taxon>
        <taxon>Rhabditidae</taxon>
        <taxon>Peloderinae</taxon>
        <taxon>Caenorhabditis</taxon>
    </lineage>
</organism>
<dbReference type="PANTHER" id="PTHR21453:SF14">
    <property type="entry name" value="DUF19 DOMAIN-CONTAINING PROTEIN"/>
    <property type="match status" value="1"/>
</dbReference>
<evidence type="ECO:0000256" key="1">
    <source>
        <dbReference type="SAM" id="SignalP"/>
    </source>
</evidence>
<dbReference type="KEGG" id="crq:GCK72_006958"/>
<dbReference type="RefSeq" id="XP_053590102.1">
    <property type="nucleotide sequence ID" value="XM_053725908.1"/>
</dbReference>
<feature type="domain" description="T20D4.11-like" evidence="2">
    <location>
        <begin position="19"/>
        <end position="177"/>
    </location>
</feature>
<dbReference type="Pfam" id="PF01579">
    <property type="entry name" value="DUF19"/>
    <property type="match status" value="1"/>
</dbReference>
<protein>
    <recommendedName>
        <fullName evidence="2">T20D4.11-like domain-containing protein</fullName>
    </recommendedName>
</protein>
<feature type="signal peptide" evidence="1">
    <location>
        <begin position="1"/>
        <end position="16"/>
    </location>
</feature>
<dbReference type="InterPro" id="IPR002542">
    <property type="entry name" value="T20D4.11-like_dom"/>
</dbReference>
<evidence type="ECO:0000259" key="2">
    <source>
        <dbReference type="Pfam" id="PF01579"/>
    </source>
</evidence>
<dbReference type="PANTHER" id="PTHR21453">
    <property type="entry name" value="DUF19 DOMAIN-CONTAINING PROTEIN-RELATED-RELATED"/>
    <property type="match status" value="1"/>
</dbReference>
<evidence type="ECO:0000313" key="3">
    <source>
        <dbReference type="EMBL" id="KAF1767000.1"/>
    </source>
</evidence>
<dbReference type="CTD" id="78774278"/>
<keyword evidence="1" id="KW-0732">Signal</keyword>
<accession>A0A6A5HG84</accession>
<dbReference type="GeneID" id="78774278"/>
<gene>
    <name evidence="3" type="ORF">GCK72_006958</name>
</gene>
<dbReference type="PIRSF" id="PIRSF015697">
    <property type="entry name" value="UCP015697"/>
    <property type="match status" value="1"/>
</dbReference>